<dbReference type="InterPro" id="IPR012337">
    <property type="entry name" value="RNaseH-like_sf"/>
</dbReference>
<dbReference type="InterPro" id="IPR036397">
    <property type="entry name" value="RNaseH_sf"/>
</dbReference>
<accession>A0A9C6X381</accession>
<dbReference type="GeneID" id="127750518"/>
<dbReference type="GO" id="GO:0015074">
    <property type="term" value="P:DNA integration"/>
    <property type="evidence" value="ECO:0007669"/>
    <property type="project" value="InterPro"/>
</dbReference>
<organism evidence="2 3">
    <name type="scientific">Frankliniella occidentalis</name>
    <name type="common">Western flower thrips</name>
    <name type="synonym">Euthrips occidentalis</name>
    <dbReference type="NCBI Taxonomy" id="133901"/>
    <lineage>
        <taxon>Eukaryota</taxon>
        <taxon>Metazoa</taxon>
        <taxon>Ecdysozoa</taxon>
        <taxon>Arthropoda</taxon>
        <taxon>Hexapoda</taxon>
        <taxon>Insecta</taxon>
        <taxon>Pterygota</taxon>
        <taxon>Neoptera</taxon>
        <taxon>Paraneoptera</taxon>
        <taxon>Thysanoptera</taxon>
        <taxon>Terebrantia</taxon>
        <taxon>Thripoidea</taxon>
        <taxon>Thripidae</taxon>
        <taxon>Frankliniella</taxon>
    </lineage>
</organism>
<dbReference type="Proteomes" id="UP000504606">
    <property type="component" value="Unplaced"/>
</dbReference>
<dbReference type="InterPro" id="IPR001584">
    <property type="entry name" value="Integrase_cat-core"/>
</dbReference>
<gene>
    <name evidence="3" type="primary">LOC127750518</name>
</gene>
<evidence type="ECO:0000259" key="1">
    <source>
        <dbReference type="PROSITE" id="PS50994"/>
    </source>
</evidence>
<evidence type="ECO:0000313" key="3">
    <source>
        <dbReference type="RefSeq" id="XP_052128341.1"/>
    </source>
</evidence>
<protein>
    <submittedName>
        <fullName evidence="3">Uncharacterized protein K02A2.6-like</fullName>
    </submittedName>
</protein>
<dbReference type="PANTHER" id="PTHR37984:SF5">
    <property type="entry name" value="PROTEIN NYNRIN-LIKE"/>
    <property type="match status" value="1"/>
</dbReference>
<dbReference type="PROSITE" id="PS50994">
    <property type="entry name" value="INTEGRASE"/>
    <property type="match status" value="1"/>
</dbReference>
<keyword evidence="2" id="KW-1185">Reference proteome</keyword>
<sequence>MNAEITNLIQQCRLCAQFQSAKVKEPLRPYPIPKSPWTVLAADAFEYRRSNYLLLVDYYSIFTILANLANLSSGTVVTQLKSVFSQHGAPQVMVSDNGTCFVSAYFKEFAKE</sequence>
<name>A0A9C6X381_FRAOC</name>
<dbReference type="InterPro" id="IPR050951">
    <property type="entry name" value="Retrovirus_Pol_polyprotein"/>
</dbReference>
<dbReference type="Gene3D" id="3.30.420.10">
    <property type="entry name" value="Ribonuclease H-like superfamily/Ribonuclease H"/>
    <property type="match status" value="1"/>
</dbReference>
<dbReference type="PANTHER" id="PTHR37984">
    <property type="entry name" value="PROTEIN CBG26694"/>
    <property type="match status" value="1"/>
</dbReference>
<dbReference type="AlphaFoldDB" id="A0A9C6X381"/>
<proteinExistence type="predicted"/>
<dbReference type="GO" id="GO:0003676">
    <property type="term" value="F:nucleic acid binding"/>
    <property type="evidence" value="ECO:0007669"/>
    <property type="project" value="InterPro"/>
</dbReference>
<feature type="domain" description="Integrase catalytic" evidence="1">
    <location>
        <begin position="32"/>
        <end position="112"/>
    </location>
</feature>
<reference evidence="3" key="1">
    <citation type="submission" date="2025-08" db="UniProtKB">
        <authorList>
            <consortium name="RefSeq"/>
        </authorList>
    </citation>
    <scope>IDENTIFICATION</scope>
    <source>
        <tissue evidence="3">Whole organism</tissue>
    </source>
</reference>
<dbReference type="OrthoDB" id="2286242at2759"/>
<dbReference type="RefSeq" id="XP_052128341.1">
    <property type="nucleotide sequence ID" value="XM_052272381.1"/>
</dbReference>
<dbReference type="KEGG" id="foc:127750518"/>
<evidence type="ECO:0000313" key="2">
    <source>
        <dbReference type="Proteomes" id="UP000504606"/>
    </source>
</evidence>
<dbReference type="SUPFAM" id="SSF53098">
    <property type="entry name" value="Ribonuclease H-like"/>
    <property type="match status" value="1"/>
</dbReference>